<gene>
    <name evidence="6" type="primary">si:ch211-79k12.1</name>
</gene>
<evidence type="ECO:0000256" key="2">
    <source>
        <dbReference type="SAM" id="MobiDB-lite"/>
    </source>
</evidence>
<dbReference type="PROSITE" id="PS00290">
    <property type="entry name" value="IG_MHC"/>
    <property type="match status" value="1"/>
</dbReference>
<feature type="transmembrane region" description="Helical" evidence="3">
    <location>
        <begin position="238"/>
        <end position="260"/>
    </location>
</feature>
<keyword evidence="7" id="KW-1185">Reference proteome</keyword>
<dbReference type="Proteomes" id="UP000472271">
    <property type="component" value="Chromosome 16"/>
</dbReference>
<evidence type="ECO:0000256" key="1">
    <source>
        <dbReference type="ARBA" id="ARBA00023319"/>
    </source>
</evidence>
<dbReference type="SMART" id="SM00408">
    <property type="entry name" value="IGc2"/>
    <property type="match status" value="1"/>
</dbReference>
<dbReference type="Gene3D" id="2.60.40.10">
    <property type="entry name" value="Immunoglobulins"/>
    <property type="match status" value="2"/>
</dbReference>
<evidence type="ECO:0000313" key="7">
    <source>
        <dbReference type="Proteomes" id="UP000472271"/>
    </source>
</evidence>
<evidence type="ECO:0000313" key="6">
    <source>
        <dbReference type="Ensembl" id="ENSSORP00005001966.1"/>
    </source>
</evidence>
<feature type="signal peptide" evidence="4">
    <location>
        <begin position="1"/>
        <end position="18"/>
    </location>
</feature>
<name>A0A672YER8_9TELE</name>
<reference evidence="6" key="1">
    <citation type="submission" date="2019-06" db="EMBL/GenBank/DDBJ databases">
        <authorList>
            <consortium name="Wellcome Sanger Institute Data Sharing"/>
        </authorList>
    </citation>
    <scope>NUCLEOTIDE SEQUENCE [LARGE SCALE GENOMIC DNA]</scope>
</reference>
<reference evidence="6" key="2">
    <citation type="submission" date="2025-08" db="UniProtKB">
        <authorList>
            <consortium name="Ensembl"/>
        </authorList>
    </citation>
    <scope>IDENTIFICATION</scope>
</reference>
<dbReference type="CDD" id="cd00096">
    <property type="entry name" value="Ig"/>
    <property type="match status" value="1"/>
</dbReference>
<feature type="compositionally biased region" description="Polar residues" evidence="2">
    <location>
        <begin position="291"/>
        <end position="303"/>
    </location>
</feature>
<dbReference type="AlphaFoldDB" id="A0A672YER8"/>
<accession>A0A672YER8</accession>
<keyword evidence="4" id="KW-0732">Signal</keyword>
<keyword evidence="1" id="KW-0393">Immunoglobulin domain</keyword>
<dbReference type="InterPro" id="IPR003599">
    <property type="entry name" value="Ig_sub"/>
</dbReference>
<proteinExistence type="predicted"/>
<dbReference type="PANTHER" id="PTHR45889:SF8">
    <property type="entry name" value="IG-LIKE DOMAIN-CONTAINING PROTEIN"/>
    <property type="match status" value="1"/>
</dbReference>
<dbReference type="OrthoDB" id="10012075at2759"/>
<dbReference type="PANTHER" id="PTHR45889">
    <property type="entry name" value="IG-LIKE DOMAIN-CONTAINING PROTEIN"/>
    <property type="match status" value="1"/>
</dbReference>
<keyword evidence="3" id="KW-0812">Transmembrane</keyword>
<reference evidence="6" key="3">
    <citation type="submission" date="2025-09" db="UniProtKB">
        <authorList>
            <consortium name="Ensembl"/>
        </authorList>
    </citation>
    <scope>IDENTIFICATION</scope>
</reference>
<evidence type="ECO:0000256" key="3">
    <source>
        <dbReference type="SAM" id="Phobius"/>
    </source>
</evidence>
<dbReference type="PROSITE" id="PS50835">
    <property type="entry name" value="IG_LIKE"/>
    <property type="match status" value="1"/>
</dbReference>
<evidence type="ECO:0000259" key="5">
    <source>
        <dbReference type="PROSITE" id="PS50835"/>
    </source>
</evidence>
<dbReference type="InterPro" id="IPR036179">
    <property type="entry name" value="Ig-like_dom_sf"/>
</dbReference>
<dbReference type="SMART" id="SM00409">
    <property type="entry name" value="IG"/>
    <property type="match status" value="2"/>
</dbReference>
<dbReference type="InParanoid" id="A0A672YER8"/>
<dbReference type="InterPro" id="IPR013783">
    <property type="entry name" value="Ig-like_fold"/>
</dbReference>
<dbReference type="InterPro" id="IPR003006">
    <property type="entry name" value="Ig/MHC_CS"/>
</dbReference>
<evidence type="ECO:0000256" key="4">
    <source>
        <dbReference type="SAM" id="SignalP"/>
    </source>
</evidence>
<dbReference type="InterPro" id="IPR003598">
    <property type="entry name" value="Ig_sub2"/>
</dbReference>
<feature type="region of interest" description="Disordered" evidence="2">
    <location>
        <begin position="267"/>
        <end position="303"/>
    </location>
</feature>
<protein>
    <submittedName>
        <fullName evidence="6">Carcinoembryonic antigen-related cell adhesion molecule 18-like</fullName>
    </submittedName>
</protein>
<keyword evidence="3" id="KW-0472">Membrane</keyword>
<organism evidence="6 7">
    <name type="scientific">Sphaeramia orbicularis</name>
    <name type="common">orbiculate cardinalfish</name>
    <dbReference type="NCBI Taxonomy" id="375764"/>
    <lineage>
        <taxon>Eukaryota</taxon>
        <taxon>Metazoa</taxon>
        <taxon>Chordata</taxon>
        <taxon>Craniata</taxon>
        <taxon>Vertebrata</taxon>
        <taxon>Euteleostomi</taxon>
        <taxon>Actinopterygii</taxon>
        <taxon>Neopterygii</taxon>
        <taxon>Teleostei</taxon>
        <taxon>Neoteleostei</taxon>
        <taxon>Acanthomorphata</taxon>
        <taxon>Gobiaria</taxon>
        <taxon>Kurtiformes</taxon>
        <taxon>Apogonoidei</taxon>
        <taxon>Apogonidae</taxon>
        <taxon>Apogoninae</taxon>
        <taxon>Sphaeramia</taxon>
    </lineage>
</organism>
<dbReference type="SUPFAM" id="SSF48726">
    <property type="entry name" value="Immunoglobulin"/>
    <property type="match status" value="2"/>
</dbReference>
<dbReference type="InterPro" id="IPR007110">
    <property type="entry name" value="Ig-like_dom"/>
</dbReference>
<feature type="domain" description="Ig-like" evidence="5">
    <location>
        <begin position="141"/>
        <end position="220"/>
    </location>
</feature>
<dbReference type="Pfam" id="PF13895">
    <property type="entry name" value="Ig_2"/>
    <property type="match status" value="1"/>
</dbReference>
<sequence length="303" mass="34161">MKILVAVAVVLLIHGSYATLLIKGPTEPVLEGDPVVLECLISDSDLNISQVHFEFYSKYMRRWYKAYEEPWERSWCYYRMRILRTADSLLLSIRSAGRYFEGPYRCVSDADNVTSPDNSSETLRFKVHYMGELSLSREGYTSYLSVPEELRVRAGDDVVVNCSASSSEEPSYYWQKEGDDWILPSSQLTLRKVSAMNEGQYTCMAQHPSVASLSKKRTISITVLPKDAPWYKTSNGRLVLMTSGAAAAALLVFILFVSILQHRRAKQTKTSKGPIDDRSQKKPIYKASVESLPSTTGDEQPLV</sequence>
<keyword evidence="3" id="KW-1133">Transmembrane helix</keyword>
<dbReference type="Ensembl" id="ENSSORT00005002023.1">
    <property type="protein sequence ID" value="ENSSORP00005001966.1"/>
    <property type="gene ID" value="ENSSORG00005001217.1"/>
</dbReference>
<feature type="chain" id="PRO_5025685467" evidence="4">
    <location>
        <begin position="19"/>
        <end position="303"/>
    </location>
</feature>